<feature type="binding site" evidence="8">
    <location>
        <position position="98"/>
    </location>
    <ligand>
        <name>Mg(2+)</name>
        <dbReference type="ChEBI" id="CHEBI:18420"/>
    </ligand>
</feature>
<keyword evidence="2 8" id="KW-1277">Toxin-antitoxin system</keyword>
<keyword evidence="8" id="KW-0800">Toxin</keyword>
<evidence type="ECO:0000313" key="11">
    <source>
        <dbReference type="Proteomes" id="UP001375743"/>
    </source>
</evidence>
<evidence type="ECO:0000256" key="3">
    <source>
        <dbReference type="ARBA" id="ARBA00022722"/>
    </source>
</evidence>
<evidence type="ECO:0000256" key="7">
    <source>
        <dbReference type="ARBA" id="ARBA00038093"/>
    </source>
</evidence>
<organism evidence="10 11">
    <name type="scientific">Benzoatithermus flavus</name>
    <dbReference type="NCBI Taxonomy" id="3108223"/>
    <lineage>
        <taxon>Bacteria</taxon>
        <taxon>Pseudomonadati</taxon>
        <taxon>Pseudomonadota</taxon>
        <taxon>Alphaproteobacteria</taxon>
        <taxon>Geminicoccales</taxon>
        <taxon>Geminicoccaceae</taxon>
        <taxon>Benzoatithermus</taxon>
    </lineage>
</organism>
<accession>A0ABU8XP09</accession>
<name>A0ABU8XP09_9PROT</name>
<evidence type="ECO:0000256" key="1">
    <source>
        <dbReference type="ARBA" id="ARBA00001946"/>
    </source>
</evidence>
<dbReference type="EMBL" id="JBBLZC010000002">
    <property type="protein sequence ID" value="MEK0082188.1"/>
    <property type="molecule type" value="Genomic_DNA"/>
</dbReference>
<sequence>MIVDTSALVAILLDEPETVPFARLIAAASPCIMSAASYVEFGVLAASRAGYDALAVDAALRRWKLEIAPVTAAQARLALDAFHRCGKGRHPAGLNFGDRFAYALAKERGEPLLFKGGDFAQTDIASAR</sequence>
<evidence type="ECO:0000256" key="8">
    <source>
        <dbReference type="HAMAP-Rule" id="MF_00265"/>
    </source>
</evidence>
<dbReference type="PANTHER" id="PTHR33653:SF1">
    <property type="entry name" value="RIBONUCLEASE VAPC2"/>
    <property type="match status" value="1"/>
</dbReference>
<keyword evidence="3 8" id="KW-0540">Nuclease</keyword>
<comment type="caution">
    <text evidence="10">The sequence shown here is derived from an EMBL/GenBank/DDBJ whole genome shotgun (WGS) entry which is preliminary data.</text>
</comment>
<evidence type="ECO:0000259" key="9">
    <source>
        <dbReference type="Pfam" id="PF01850"/>
    </source>
</evidence>
<keyword evidence="5 8" id="KW-0378">Hydrolase</keyword>
<dbReference type="RefSeq" id="WP_418158036.1">
    <property type="nucleotide sequence ID" value="NZ_JBBLZC010000002.1"/>
</dbReference>
<protein>
    <recommendedName>
        <fullName evidence="8">Ribonuclease VapC</fullName>
        <shortName evidence="8">RNase VapC</shortName>
        <ecNumber evidence="8">3.1.-.-</ecNumber>
    </recommendedName>
    <alternativeName>
        <fullName evidence="8">Toxin VapC</fullName>
    </alternativeName>
</protein>
<dbReference type="EC" id="3.1.-.-" evidence="8"/>
<proteinExistence type="inferred from homology"/>
<dbReference type="SUPFAM" id="SSF88723">
    <property type="entry name" value="PIN domain-like"/>
    <property type="match status" value="1"/>
</dbReference>
<evidence type="ECO:0000256" key="6">
    <source>
        <dbReference type="ARBA" id="ARBA00022842"/>
    </source>
</evidence>
<evidence type="ECO:0000313" key="10">
    <source>
        <dbReference type="EMBL" id="MEK0082188.1"/>
    </source>
</evidence>
<dbReference type="InterPro" id="IPR029060">
    <property type="entry name" value="PIN-like_dom_sf"/>
</dbReference>
<dbReference type="CDD" id="cd09871">
    <property type="entry name" value="PIN_MtVapC28-VapC30-like"/>
    <property type="match status" value="1"/>
</dbReference>
<gene>
    <name evidence="8" type="primary">vapC</name>
    <name evidence="10" type="ORF">U1T56_03415</name>
</gene>
<evidence type="ECO:0000256" key="4">
    <source>
        <dbReference type="ARBA" id="ARBA00022723"/>
    </source>
</evidence>
<keyword evidence="6 8" id="KW-0460">Magnesium</keyword>
<dbReference type="Pfam" id="PF01850">
    <property type="entry name" value="PIN"/>
    <property type="match status" value="1"/>
</dbReference>
<dbReference type="HAMAP" id="MF_00265">
    <property type="entry name" value="VapC_Nob1"/>
    <property type="match status" value="1"/>
</dbReference>
<evidence type="ECO:0000256" key="2">
    <source>
        <dbReference type="ARBA" id="ARBA00022649"/>
    </source>
</evidence>
<dbReference type="InterPro" id="IPR022907">
    <property type="entry name" value="VapC_family"/>
</dbReference>
<comment type="function">
    <text evidence="8">Toxic component of a toxin-antitoxin (TA) system. An RNase.</text>
</comment>
<dbReference type="Gene3D" id="3.40.50.1010">
    <property type="entry name" value="5'-nuclease"/>
    <property type="match status" value="1"/>
</dbReference>
<dbReference type="Proteomes" id="UP001375743">
    <property type="component" value="Unassembled WGS sequence"/>
</dbReference>
<evidence type="ECO:0000256" key="5">
    <source>
        <dbReference type="ARBA" id="ARBA00022801"/>
    </source>
</evidence>
<comment type="similarity">
    <text evidence="7 8">Belongs to the PINc/VapC protein family.</text>
</comment>
<dbReference type="InterPro" id="IPR002716">
    <property type="entry name" value="PIN_dom"/>
</dbReference>
<reference evidence="10 11" key="1">
    <citation type="submission" date="2024-01" db="EMBL/GenBank/DDBJ databases">
        <title>Multi-omics insights into the function and evolution of sodium benzoate biodegradation pathways in Benzoatithermus flavus gen. nov., sp. nov. from hot spring.</title>
        <authorList>
            <person name="Hu C.-J."/>
            <person name="Li W.-J."/>
        </authorList>
    </citation>
    <scope>NUCLEOTIDE SEQUENCE [LARGE SCALE GENOMIC DNA]</scope>
    <source>
        <strain evidence="10 11">SYSU G07066</strain>
    </source>
</reference>
<keyword evidence="4 8" id="KW-0479">Metal-binding</keyword>
<dbReference type="InterPro" id="IPR050556">
    <property type="entry name" value="Type_II_TA_system_RNase"/>
</dbReference>
<feature type="domain" description="PIN" evidence="9">
    <location>
        <begin position="1"/>
        <end position="123"/>
    </location>
</feature>
<feature type="binding site" evidence="8">
    <location>
        <position position="4"/>
    </location>
    <ligand>
        <name>Mg(2+)</name>
        <dbReference type="ChEBI" id="CHEBI:18420"/>
    </ligand>
</feature>
<dbReference type="PANTHER" id="PTHR33653">
    <property type="entry name" value="RIBONUCLEASE VAPC2"/>
    <property type="match status" value="1"/>
</dbReference>
<comment type="cofactor">
    <cofactor evidence="1 8">
        <name>Mg(2+)</name>
        <dbReference type="ChEBI" id="CHEBI:18420"/>
    </cofactor>
</comment>
<keyword evidence="11" id="KW-1185">Reference proteome</keyword>